<organism evidence="2 3">
    <name type="scientific">Floccifex porci</name>
    <dbReference type="NCBI Taxonomy" id="2606629"/>
    <lineage>
        <taxon>Bacteria</taxon>
        <taxon>Bacillati</taxon>
        <taxon>Bacillota</taxon>
        <taxon>Erysipelotrichia</taxon>
        <taxon>Erysipelotrichales</taxon>
        <taxon>Erysipelotrichaceae</taxon>
        <taxon>Floccifex</taxon>
    </lineage>
</organism>
<accession>A0A7X2T4A4</accession>
<feature type="domain" description="Phosphoribulokinase/uridine kinase" evidence="1">
    <location>
        <begin position="46"/>
        <end position="198"/>
    </location>
</feature>
<dbReference type="InterPro" id="IPR027417">
    <property type="entry name" value="P-loop_NTPase"/>
</dbReference>
<protein>
    <submittedName>
        <fullName evidence="2">Nucleoside/nucleotide kinase family protein</fullName>
    </submittedName>
</protein>
<dbReference type="AlphaFoldDB" id="A0A7X2T4A4"/>
<keyword evidence="3" id="KW-1185">Reference proteome</keyword>
<dbReference type="PANTHER" id="PTHR10285">
    <property type="entry name" value="URIDINE KINASE"/>
    <property type="match status" value="1"/>
</dbReference>
<proteinExistence type="predicted"/>
<gene>
    <name evidence="2" type="ORF">FYJ50_05730</name>
</gene>
<comment type="caution">
    <text evidence="2">The sequence shown here is derived from an EMBL/GenBank/DDBJ whole genome shotgun (WGS) entry which is preliminary data.</text>
</comment>
<name>A0A7X2T4A4_9FIRM</name>
<dbReference type="InterPro" id="IPR006083">
    <property type="entry name" value="PRK/URK"/>
</dbReference>
<dbReference type="Gene3D" id="3.40.50.300">
    <property type="entry name" value="P-loop containing nucleotide triphosphate hydrolases"/>
    <property type="match status" value="3"/>
</dbReference>
<dbReference type="GO" id="GO:0016301">
    <property type="term" value="F:kinase activity"/>
    <property type="evidence" value="ECO:0007669"/>
    <property type="project" value="UniProtKB-KW"/>
</dbReference>
<dbReference type="EMBL" id="VUMM01000009">
    <property type="protein sequence ID" value="MSS01596.1"/>
    <property type="molecule type" value="Genomic_DNA"/>
</dbReference>
<evidence type="ECO:0000259" key="1">
    <source>
        <dbReference type="Pfam" id="PF00485"/>
    </source>
</evidence>
<keyword evidence="2" id="KW-0808">Transferase</keyword>
<keyword evidence="2" id="KW-0418">Kinase</keyword>
<dbReference type="SUPFAM" id="SSF52540">
    <property type="entry name" value="P-loop containing nucleoside triphosphate hydrolases"/>
    <property type="match status" value="1"/>
</dbReference>
<dbReference type="Proteomes" id="UP000470082">
    <property type="component" value="Unassembled WGS sequence"/>
</dbReference>
<dbReference type="RefSeq" id="WP_154460134.1">
    <property type="nucleotide sequence ID" value="NZ_VUMM01000009.1"/>
</dbReference>
<sequence length="228" mass="26688">MKTMNKLNVNGQMVEAIYREEDIETIFKPLLERWYKMYQAKKKRIIVGLAACPGSGKSTLSLFLETLFCALYKDVSFQSIGMDGFHYTNQALKEKQLLNEKGSPNTFDVYKLKEYIIKTKKEDCFWPVYSRIVHEPVENEVFIQSDIVLIEGNYLLSEESPWNEIGMELDDTVFMYVDKEILKERLIQRKSLSIGYEKACLFYENSDSKNIDYVLNTKRKANVEFTVK</sequence>
<evidence type="ECO:0000313" key="3">
    <source>
        <dbReference type="Proteomes" id="UP000470082"/>
    </source>
</evidence>
<dbReference type="GO" id="GO:0005524">
    <property type="term" value="F:ATP binding"/>
    <property type="evidence" value="ECO:0007669"/>
    <property type="project" value="InterPro"/>
</dbReference>
<evidence type="ECO:0000313" key="2">
    <source>
        <dbReference type="EMBL" id="MSS01596.1"/>
    </source>
</evidence>
<reference evidence="2 3" key="1">
    <citation type="submission" date="2019-08" db="EMBL/GenBank/DDBJ databases">
        <title>In-depth cultivation of the pig gut microbiome towards novel bacterial diversity and tailored functional studies.</title>
        <authorList>
            <person name="Wylensek D."/>
            <person name="Hitch T.C.A."/>
            <person name="Clavel T."/>
        </authorList>
    </citation>
    <scope>NUCLEOTIDE SEQUENCE [LARGE SCALE GENOMIC DNA]</scope>
    <source>
        <strain evidence="2 3">LKV-178-WT-2G</strain>
    </source>
</reference>
<dbReference type="Pfam" id="PF00485">
    <property type="entry name" value="PRK"/>
    <property type="match status" value="1"/>
</dbReference>